<sequence length="122" mass="13844">MDIKIDENNTYRALLLFSIRFYNNFEFTICFDLTIGCTNATLPFGNMSFVVFMKGECLAIYSKWRAPSSSWLGRLSSKTTPILGSFEFASGQQKVPGSNPGGAFLLIFFINLKFYKHRKQGI</sequence>
<evidence type="ECO:0000313" key="1">
    <source>
        <dbReference type="EMBL" id="KAH9494105.1"/>
    </source>
</evidence>
<accession>A0A922HPZ1</accession>
<organism evidence="1 2">
    <name type="scientific">Dermatophagoides farinae</name>
    <name type="common">American house dust mite</name>
    <dbReference type="NCBI Taxonomy" id="6954"/>
    <lineage>
        <taxon>Eukaryota</taxon>
        <taxon>Metazoa</taxon>
        <taxon>Ecdysozoa</taxon>
        <taxon>Arthropoda</taxon>
        <taxon>Chelicerata</taxon>
        <taxon>Arachnida</taxon>
        <taxon>Acari</taxon>
        <taxon>Acariformes</taxon>
        <taxon>Sarcoptiformes</taxon>
        <taxon>Astigmata</taxon>
        <taxon>Psoroptidia</taxon>
        <taxon>Analgoidea</taxon>
        <taxon>Pyroglyphidae</taxon>
        <taxon>Dermatophagoidinae</taxon>
        <taxon>Dermatophagoides</taxon>
    </lineage>
</organism>
<reference evidence="1" key="2">
    <citation type="journal article" date="2022" name="Res Sq">
        <title>Comparative Genomics Reveals Insights into the Divergent Evolution of Astigmatic Mites and Household Pest Adaptations.</title>
        <authorList>
            <person name="Xiong Q."/>
            <person name="Wan A.T.-Y."/>
            <person name="Liu X.-Y."/>
            <person name="Fung C.S.-H."/>
            <person name="Xiao X."/>
            <person name="Malainual N."/>
            <person name="Hou J."/>
            <person name="Wang L."/>
            <person name="Wang M."/>
            <person name="Yang K."/>
            <person name="Cui Y."/>
            <person name="Leung E."/>
            <person name="Nong W."/>
            <person name="Shin S.-K."/>
            <person name="Au S."/>
            <person name="Jeong K.Y."/>
            <person name="Chew F.T."/>
            <person name="Hui J."/>
            <person name="Leung T.F."/>
            <person name="Tungtrongchitr A."/>
            <person name="Zhong N."/>
            <person name="Liu Z."/>
            <person name="Tsui S."/>
        </authorList>
    </citation>
    <scope>NUCLEOTIDE SEQUENCE</scope>
    <source>
        <strain evidence="1">Derf</strain>
        <tissue evidence="1">Whole organism</tissue>
    </source>
</reference>
<keyword evidence="2" id="KW-1185">Reference proteome</keyword>
<reference evidence="1" key="1">
    <citation type="submission" date="2013-05" db="EMBL/GenBank/DDBJ databases">
        <authorList>
            <person name="Yim A.K.Y."/>
            <person name="Chan T.F."/>
            <person name="Ji K.M."/>
            <person name="Liu X.Y."/>
            <person name="Zhou J.W."/>
            <person name="Li R.Q."/>
            <person name="Yang K.Y."/>
            <person name="Li J."/>
            <person name="Li M."/>
            <person name="Law P.T.W."/>
            <person name="Wu Y.L."/>
            <person name="Cai Z.L."/>
            <person name="Qin H."/>
            <person name="Bao Y."/>
            <person name="Leung R.K.K."/>
            <person name="Ng P.K.S."/>
            <person name="Zou J."/>
            <person name="Zhong X.J."/>
            <person name="Ran P.X."/>
            <person name="Zhong N.S."/>
            <person name="Liu Z.G."/>
            <person name="Tsui S.K.W."/>
        </authorList>
    </citation>
    <scope>NUCLEOTIDE SEQUENCE</scope>
    <source>
        <strain evidence="1">Derf</strain>
        <tissue evidence="1">Whole organism</tissue>
    </source>
</reference>
<comment type="caution">
    <text evidence="1">The sequence shown here is derived from an EMBL/GenBank/DDBJ whole genome shotgun (WGS) entry which is preliminary data.</text>
</comment>
<name>A0A922HPZ1_DERFA</name>
<dbReference type="AlphaFoldDB" id="A0A922HPZ1"/>
<dbReference type="Proteomes" id="UP000790347">
    <property type="component" value="Unassembled WGS sequence"/>
</dbReference>
<dbReference type="EMBL" id="ASGP02000008">
    <property type="protein sequence ID" value="KAH9494105.1"/>
    <property type="molecule type" value="Genomic_DNA"/>
</dbReference>
<gene>
    <name evidence="1" type="ORF">DERF_014820</name>
</gene>
<evidence type="ECO:0000313" key="2">
    <source>
        <dbReference type="Proteomes" id="UP000790347"/>
    </source>
</evidence>
<protein>
    <submittedName>
        <fullName evidence="1">Uncharacterized protein</fullName>
    </submittedName>
</protein>
<proteinExistence type="predicted"/>